<name>A0ABT1G9V2_9GAMM</name>
<evidence type="ECO:0000313" key="2">
    <source>
        <dbReference type="EMBL" id="MCP1728085.1"/>
    </source>
</evidence>
<comment type="caution">
    <text evidence="2">The sequence shown here is derived from an EMBL/GenBank/DDBJ whole genome shotgun (WGS) entry which is preliminary data.</text>
</comment>
<keyword evidence="1" id="KW-0472">Membrane</keyword>
<reference evidence="2 3" key="1">
    <citation type="submission" date="2022-03" db="EMBL/GenBank/DDBJ databases">
        <title>Genomic Encyclopedia of Type Strains, Phase III (KMG-III): the genomes of soil and plant-associated and newly described type strains.</title>
        <authorList>
            <person name="Whitman W."/>
        </authorList>
    </citation>
    <scope>NUCLEOTIDE SEQUENCE [LARGE SCALE GENOMIC DNA]</scope>
    <source>
        <strain evidence="2 3">BSker1</strain>
    </source>
</reference>
<accession>A0ABT1G9V2</accession>
<dbReference type="RefSeq" id="WP_253449563.1">
    <property type="nucleotide sequence ID" value="NZ_JALJYF010000002.1"/>
</dbReference>
<dbReference type="SUPFAM" id="SSF54523">
    <property type="entry name" value="Pili subunits"/>
    <property type="match status" value="1"/>
</dbReference>
<dbReference type="EMBL" id="JALJYF010000002">
    <property type="protein sequence ID" value="MCP1728085.1"/>
    <property type="molecule type" value="Genomic_DNA"/>
</dbReference>
<keyword evidence="1" id="KW-0812">Transmembrane</keyword>
<evidence type="ECO:0000313" key="3">
    <source>
        <dbReference type="Proteomes" id="UP001523550"/>
    </source>
</evidence>
<gene>
    <name evidence="2" type="ORF">J2T60_002085</name>
</gene>
<keyword evidence="3" id="KW-1185">Reference proteome</keyword>
<sequence>MPHSHRPSALRSVQAGFTLVELVIVIAITGIVAAVGGILITGTVDGYLDQTRRAELVDTADRALRRMSREIRPALPNSLRTCAGDSCIEFLPTVAGARYRVGPGPAPVGGDPARRLRFNQADDSFNSTGPLGLADGSYSGLRVSVYNTGQAGNDAWQSGQSMSAPGVTLAADPNVAGETRVTLNNAHQFPLASPRQRFHLVDAPVAFACQGRELRRFSDYAPGDDFTNGDSAVLASNVEDCRFDYIPGTSTRAGLLSLKLVLEDEGEQVRLLHQVHVDNAP</sequence>
<dbReference type="Proteomes" id="UP001523550">
    <property type="component" value="Unassembled WGS sequence"/>
</dbReference>
<dbReference type="InterPro" id="IPR045584">
    <property type="entry name" value="Pilin-like"/>
</dbReference>
<evidence type="ECO:0000256" key="1">
    <source>
        <dbReference type="SAM" id="Phobius"/>
    </source>
</evidence>
<feature type="transmembrane region" description="Helical" evidence="1">
    <location>
        <begin position="20"/>
        <end position="44"/>
    </location>
</feature>
<dbReference type="PROSITE" id="PS00409">
    <property type="entry name" value="PROKAR_NTER_METHYL"/>
    <property type="match status" value="1"/>
</dbReference>
<organism evidence="2 3">
    <name type="scientific">Natronospira proteinivora</name>
    <dbReference type="NCBI Taxonomy" id="1807133"/>
    <lineage>
        <taxon>Bacteria</taxon>
        <taxon>Pseudomonadati</taxon>
        <taxon>Pseudomonadota</taxon>
        <taxon>Gammaproteobacteria</taxon>
        <taxon>Natronospirales</taxon>
        <taxon>Natronospiraceae</taxon>
        <taxon>Natronospira</taxon>
    </lineage>
</organism>
<proteinExistence type="predicted"/>
<keyword evidence="1" id="KW-1133">Transmembrane helix</keyword>
<dbReference type="Pfam" id="PF07963">
    <property type="entry name" value="N_methyl"/>
    <property type="match status" value="1"/>
</dbReference>
<protein>
    <submittedName>
        <fullName evidence="2">MSHA biogenesis protein MshO</fullName>
    </submittedName>
</protein>
<dbReference type="Gene3D" id="3.30.700.10">
    <property type="entry name" value="Glycoprotein, Type 4 Pilin"/>
    <property type="match status" value="1"/>
</dbReference>
<dbReference type="InterPro" id="IPR012902">
    <property type="entry name" value="N_methyl_site"/>
</dbReference>
<dbReference type="NCBIfam" id="TIGR02532">
    <property type="entry name" value="IV_pilin_GFxxxE"/>
    <property type="match status" value="1"/>
</dbReference>